<evidence type="ECO:0000256" key="2">
    <source>
        <dbReference type="SAM" id="MobiDB-lite"/>
    </source>
</evidence>
<gene>
    <name evidence="5" type="ORF">DL546_008274</name>
</gene>
<keyword evidence="6" id="KW-1185">Reference proteome</keyword>
<dbReference type="InterPro" id="IPR020846">
    <property type="entry name" value="MFS_dom"/>
</dbReference>
<feature type="transmembrane region" description="Helical" evidence="3">
    <location>
        <begin position="261"/>
        <end position="287"/>
    </location>
</feature>
<evidence type="ECO:0000313" key="6">
    <source>
        <dbReference type="Proteomes" id="UP000275385"/>
    </source>
</evidence>
<keyword evidence="3" id="KW-0472">Membrane</keyword>
<feature type="region of interest" description="Disordered" evidence="2">
    <location>
        <begin position="1"/>
        <end position="33"/>
    </location>
</feature>
<feature type="transmembrane region" description="Helical" evidence="3">
    <location>
        <begin position="63"/>
        <end position="83"/>
    </location>
</feature>
<feature type="transmembrane region" description="Helical" evidence="3">
    <location>
        <begin position="424"/>
        <end position="444"/>
    </location>
</feature>
<dbReference type="InterPro" id="IPR011701">
    <property type="entry name" value="MFS"/>
</dbReference>
<organism evidence="5 6">
    <name type="scientific">Coniochaeta pulveracea</name>
    <dbReference type="NCBI Taxonomy" id="177199"/>
    <lineage>
        <taxon>Eukaryota</taxon>
        <taxon>Fungi</taxon>
        <taxon>Dikarya</taxon>
        <taxon>Ascomycota</taxon>
        <taxon>Pezizomycotina</taxon>
        <taxon>Sordariomycetes</taxon>
        <taxon>Sordariomycetidae</taxon>
        <taxon>Coniochaetales</taxon>
        <taxon>Coniochaetaceae</taxon>
        <taxon>Coniochaeta</taxon>
    </lineage>
</organism>
<feature type="transmembrane region" description="Helical" evidence="3">
    <location>
        <begin position="332"/>
        <end position="354"/>
    </location>
</feature>
<accession>A0A420YLX0</accession>
<dbReference type="PANTHER" id="PTHR42910">
    <property type="entry name" value="TRANSPORTER SCO4007-RELATED"/>
    <property type="match status" value="1"/>
</dbReference>
<proteinExistence type="predicted"/>
<dbReference type="OrthoDB" id="2105912at2759"/>
<feature type="transmembrane region" description="Helical" evidence="3">
    <location>
        <begin position="360"/>
        <end position="379"/>
    </location>
</feature>
<feature type="transmembrane region" description="Helical" evidence="3">
    <location>
        <begin position="103"/>
        <end position="121"/>
    </location>
</feature>
<dbReference type="AlphaFoldDB" id="A0A420YLX0"/>
<dbReference type="InterPro" id="IPR036259">
    <property type="entry name" value="MFS_trans_sf"/>
</dbReference>
<feature type="transmembrane region" description="Helical" evidence="3">
    <location>
        <begin position="221"/>
        <end position="240"/>
    </location>
</feature>
<dbReference type="SUPFAM" id="SSF103473">
    <property type="entry name" value="MFS general substrate transporter"/>
    <property type="match status" value="1"/>
</dbReference>
<evidence type="ECO:0000256" key="3">
    <source>
        <dbReference type="SAM" id="Phobius"/>
    </source>
</evidence>
<reference evidence="5 6" key="1">
    <citation type="submission" date="2018-08" db="EMBL/GenBank/DDBJ databases">
        <title>Draft genome of the lignicolous fungus Coniochaeta pulveracea.</title>
        <authorList>
            <person name="Borstlap C.J."/>
            <person name="De Witt R.N."/>
            <person name="Botha A."/>
            <person name="Volschenk H."/>
        </authorList>
    </citation>
    <scope>NUCLEOTIDE SEQUENCE [LARGE SCALE GENOMIC DNA]</scope>
    <source>
        <strain evidence="5 6">CAB683</strain>
    </source>
</reference>
<name>A0A420YLX0_9PEZI</name>
<feature type="transmembrane region" description="Helical" evidence="3">
    <location>
        <begin position="133"/>
        <end position="154"/>
    </location>
</feature>
<keyword evidence="3" id="KW-1133">Transmembrane helix</keyword>
<dbReference type="Proteomes" id="UP000275385">
    <property type="component" value="Unassembled WGS sequence"/>
</dbReference>
<evidence type="ECO:0000313" key="5">
    <source>
        <dbReference type="EMBL" id="RKU48874.1"/>
    </source>
</evidence>
<dbReference type="CDD" id="cd17324">
    <property type="entry name" value="MFS_NepI_like"/>
    <property type="match status" value="1"/>
</dbReference>
<evidence type="ECO:0000259" key="4">
    <source>
        <dbReference type="PROSITE" id="PS50850"/>
    </source>
</evidence>
<dbReference type="EMBL" id="QVQW01000003">
    <property type="protein sequence ID" value="RKU48874.1"/>
    <property type="molecule type" value="Genomic_DNA"/>
</dbReference>
<feature type="transmembrane region" description="Helical" evidence="3">
    <location>
        <begin position="307"/>
        <end position="325"/>
    </location>
</feature>
<feature type="region of interest" description="Disordered" evidence="2">
    <location>
        <begin position="464"/>
        <end position="509"/>
    </location>
</feature>
<feature type="domain" description="Major facilitator superfamily (MFS) profile" evidence="4">
    <location>
        <begin position="64"/>
        <end position="445"/>
    </location>
</feature>
<keyword evidence="3" id="KW-0812">Transmembrane</keyword>
<comment type="caution">
    <text evidence="5">The sequence shown here is derived from an EMBL/GenBank/DDBJ whole genome shotgun (WGS) entry which is preliminary data.</text>
</comment>
<dbReference type="Gene3D" id="1.20.1250.20">
    <property type="entry name" value="MFS general substrate transporter like domains"/>
    <property type="match status" value="1"/>
</dbReference>
<feature type="transmembrane region" description="Helical" evidence="3">
    <location>
        <begin position="190"/>
        <end position="209"/>
    </location>
</feature>
<comment type="subcellular location">
    <subcellularLocation>
        <location evidence="1">Membrane</location>
        <topology evidence="1">Multi-pass membrane protein</topology>
    </subcellularLocation>
</comment>
<evidence type="ECO:0000256" key="1">
    <source>
        <dbReference type="ARBA" id="ARBA00004141"/>
    </source>
</evidence>
<sequence length="509" mass="54920">MEVAQKPADAAPGEDKTPIRTSGETTEDVQAVTSSAQPASFAHRLYEWKPKPTRYDPENPPKFTLGLNILFAITTTFTVATLYYNQAILYRIADTFDVSFEKASSIATLMQAGYATGLLFICPLGDIFRRRPFILYLIVVTGLLWLGLCLTHSFTTFSALSYLVGVTTVTPQLMHPLVGDLAPPHRRASSIALVSSGLSLGMLIGRLLGGVMANYTSWRNVYWFGLATQFVISAALYVFLPDYPSKNPEGINYFRILGSIFYILATEPVLIQAALVSFLISAVFTSFWTTLSFLLSSPPYNYSSQTIGLFGLIGIFFIVTAPLYSRAILDKIVPLVSILIGFVIELAGTVVGTFVGTHNVAGPVIQAVCMDLGAGAANIANRARCYSIRPDARNRVNTAYMLAAFFGQLTGTAVGNRLYAQGGWVASGSCSIGFLGACIVVCLARGPRETGWIGWGGGWKITRDDLPPKNADSPGPTELEMALDEAAGVQDDNSATGNPHPLESEKLKV</sequence>
<dbReference type="GO" id="GO:0022857">
    <property type="term" value="F:transmembrane transporter activity"/>
    <property type="evidence" value="ECO:0007669"/>
    <property type="project" value="InterPro"/>
</dbReference>
<dbReference type="PROSITE" id="PS50850">
    <property type="entry name" value="MFS"/>
    <property type="match status" value="1"/>
</dbReference>
<protein>
    <recommendedName>
        <fullName evidence="4">Major facilitator superfamily (MFS) profile domain-containing protein</fullName>
    </recommendedName>
</protein>
<feature type="transmembrane region" description="Helical" evidence="3">
    <location>
        <begin position="399"/>
        <end position="418"/>
    </location>
</feature>
<dbReference type="STRING" id="177199.A0A420YLX0"/>
<dbReference type="PANTHER" id="PTHR42910:SF1">
    <property type="entry name" value="MAJOR FACILITATOR SUPERFAMILY (MFS) PROFILE DOMAIN-CONTAINING PROTEIN"/>
    <property type="match status" value="1"/>
</dbReference>
<dbReference type="Pfam" id="PF07690">
    <property type="entry name" value="MFS_1"/>
    <property type="match status" value="1"/>
</dbReference>
<dbReference type="GO" id="GO:0016020">
    <property type="term" value="C:membrane"/>
    <property type="evidence" value="ECO:0007669"/>
    <property type="project" value="UniProtKB-SubCell"/>
</dbReference>